<name>A0AA96ZTI9_9EURY</name>
<dbReference type="Proteomes" id="UP001303587">
    <property type="component" value="Chromosome"/>
</dbReference>
<feature type="compositionally biased region" description="Basic and acidic residues" evidence="1">
    <location>
        <begin position="102"/>
        <end position="119"/>
    </location>
</feature>
<reference evidence="3 4" key="1">
    <citation type="submission" date="2023-07" db="EMBL/GenBank/DDBJ databases">
        <title>Closed genoem sequence of Methanosarcinaceae archaeon Ac7.</title>
        <authorList>
            <person name="Poehlein A."/>
            <person name="Protasov E."/>
            <person name="Platt K."/>
            <person name="Reeh H."/>
            <person name="Daniel R."/>
            <person name="Brune A."/>
        </authorList>
    </citation>
    <scope>NUCLEOTIDE SEQUENCE [LARGE SCALE GENOMIC DNA]</scope>
    <source>
        <strain evidence="3 4">Ac7</strain>
    </source>
</reference>
<dbReference type="AlphaFoldDB" id="A0AA96ZTI9"/>
<evidence type="ECO:0000256" key="1">
    <source>
        <dbReference type="SAM" id="MobiDB-lite"/>
    </source>
</evidence>
<evidence type="ECO:0000256" key="2">
    <source>
        <dbReference type="SAM" id="Phobius"/>
    </source>
</evidence>
<keyword evidence="2" id="KW-0472">Membrane</keyword>
<organism evidence="3 4">
    <name type="scientific">Methanolapillus millepedarum</name>
    <dbReference type="NCBI Taxonomy" id="3028296"/>
    <lineage>
        <taxon>Archaea</taxon>
        <taxon>Methanobacteriati</taxon>
        <taxon>Methanobacteriota</taxon>
        <taxon>Stenosarchaea group</taxon>
        <taxon>Methanomicrobia</taxon>
        <taxon>Methanosarcinales</taxon>
        <taxon>Methanosarcinaceae</taxon>
        <taxon>Methanolapillus</taxon>
    </lineage>
</organism>
<feature type="transmembrane region" description="Helical" evidence="2">
    <location>
        <begin position="16"/>
        <end position="36"/>
    </location>
</feature>
<evidence type="ECO:0000313" key="4">
    <source>
        <dbReference type="Proteomes" id="UP001303587"/>
    </source>
</evidence>
<gene>
    <name evidence="3" type="ORF">MsAc7_01110</name>
</gene>
<keyword evidence="4" id="KW-1185">Reference proteome</keyword>
<dbReference type="GeneID" id="89229235"/>
<evidence type="ECO:0000313" key="3">
    <source>
        <dbReference type="EMBL" id="WNY24589.1"/>
    </source>
</evidence>
<feature type="transmembrane region" description="Helical" evidence="2">
    <location>
        <begin position="56"/>
        <end position="80"/>
    </location>
</feature>
<protein>
    <submittedName>
        <fullName evidence="3">Uncharacterized protein</fullName>
    </submittedName>
</protein>
<sequence>MSEDQTFLSRFSTKQFYTFVAIGLILLVLFSFFAYTSKAKLKDETLSPEEETTQSTIYIISKIGQVVGFLVALVPSIGILQKEIEKYKSENPPTLIEFSEDYGDKKDETNEPHDEKNKK</sequence>
<dbReference type="EMBL" id="CP131060">
    <property type="protein sequence ID" value="WNY24589.1"/>
    <property type="molecule type" value="Genomic_DNA"/>
</dbReference>
<dbReference type="RefSeq" id="WP_338102671.1">
    <property type="nucleotide sequence ID" value="NZ_CP131060.1"/>
</dbReference>
<keyword evidence="2" id="KW-1133">Transmembrane helix</keyword>
<proteinExistence type="predicted"/>
<feature type="region of interest" description="Disordered" evidence="1">
    <location>
        <begin position="94"/>
        <end position="119"/>
    </location>
</feature>
<accession>A0AA96ZTI9</accession>
<keyword evidence="2" id="KW-0812">Transmembrane</keyword>